<feature type="region of interest" description="Disordered" evidence="1">
    <location>
        <begin position="1"/>
        <end position="103"/>
    </location>
</feature>
<dbReference type="OrthoDB" id="205198at2759"/>
<dbReference type="FunFam" id="1.10.10.1200:FF:000007">
    <property type="entry name" value="Melanoma-associated antigen C2"/>
    <property type="match status" value="1"/>
</dbReference>
<evidence type="ECO:0000313" key="3">
    <source>
        <dbReference type="Proteomes" id="UP000694850"/>
    </source>
</evidence>
<dbReference type="Gene3D" id="1.10.10.1210">
    <property type="entry name" value="MAGE homology domain, winged helix WH2 motif"/>
    <property type="match status" value="1"/>
</dbReference>
<dbReference type="SMART" id="SM01392">
    <property type="entry name" value="MAGE_N"/>
    <property type="match status" value="1"/>
</dbReference>
<dbReference type="Proteomes" id="UP000694850">
    <property type="component" value="Unplaced"/>
</dbReference>
<dbReference type="InterPro" id="IPR041898">
    <property type="entry name" value="MAGE_WH1"/>
</dbReference>
<feature type="compositionally biased region" description="Low complexity" evidence="1">
    <location>
        <begin position="32"/>
        <end position="52"/>
    </location>
</feature>
<dbReference type="AlphaFoldDB" id="A0A8B7B6J6"/>
<dbReference type="PANTHER" id="PTHR11736">
    <property type="entry name" value="MELANOMA-ASSOCIATED ANTIGEN MAGE ANTIGEN"/>
    <property type="match status" value="1"/>
</dbReference>
<dbReference type="GO" id="GO:0005634">
    <property type="term" value="C:nucleus"/>
    <property type="evidence" value="ECO:0007669"/>
    <property type="project" value="TreeGrafter"/>
</dbReference>
<dbReference type="SMART" id="SM01373">
    <property type="entry name" value="MAGE"/>
    <property type="match status" value="1"/>
</dbReference>
<dbReference type="RefSeq" id="XP_007955247.1">
    <property type="nucleotide sequence ID" value="XM_007957056.1"/>
</dbReference>
<protein>
    <submittedName>
        <fullName evidence="4">Melanoma-associated antigen B10-like</fullName>
    </submittedName>
</protein>
<dbReference type="FunFam" id="1.10.10.1210:FF:000001">
    <property type="entry name" value="melanoma-associated antigen D1"/>
    <property type="match status" value="1"/>
</dbReference>
<feature type="compositionally biased region" description="Basic and acidic residues" evidence="1">
    <location>
        <begin position="75"/>
        <end position="87"/>
    </location>
</feature>
<dbReference type="InterPro" id="IPR037445">
    <property type="entry name" value="MAGE"/>
</dbReference>
<dbReference type="GeneID" id="103211137"/>
<dbReference type="InterPro" id="IPR021072">
    <property type="entry name" value="MAGE_N"/>
</dbReference>
<feature type="compositionally biased region" description="Basic residues" evidence="1">
    <location>
        <begin position="1"/>
        <end position="17"/>
    </location>
</feature>
<evidence type="ECO:0000256" key="1">
    <source>
        <dbReference type="SAM" id="MobiDB-lite"/>
    </source>
</evidence>
<dbReference type="Pfam" id="PF01454">
    <property type="entry name" value="MAGE"/>
    <property type="match status" value="1"/>
</dbReference>
<name>A0A8B7B6J6_ORYAF</name>
<proteinExistence type="predicted"/>
<accession>A0A8B7B6J6</accession>
<evidence type="ECO:0000313" key="4">
    <source>
        <dbReference type="RefSeq" id="XP_007955247.1"/>
    </source>
</evidence>
<feature type="compositionally biased region" description="Polar residues" evidence="1">
    <location>
        <begin position="89"/>
        <end position="98"/>
    </location>
</feature>
<dbReference type="InterPro" id="IPR041899">
    <property type="entry name" value="MAGE_WH2"/>
</dbReference>
<keyword evidence="3" id="KW-1185">Reference proteome</keyword>
<dbReference type="InterPro" id="IPR002190">
    <property type="entry name" value="MHD_dom"/>
</dbReference>
<dbReference type="Pfam" id="PF12440">
    <property type="entry name" value="MAGE_N"/>
    <property type="match status" value="1"/>
</dbReference>
<feature type="domain" description="MAGE" evidence="2">
    <location>
        <begin position="106"/>
        <end position="301"/>
    </location>
</feature>
<evidence type="ECO:0000259" key="2">
    <source>
        <dbReference type="PROSITE" id="PS50838"/>
    </source>
</evidence>
<organism evidence="3 4">
    <name type="scientific">Orycteropus afer afer</name>
    <dbReference type="NCBI Taxonomy" id="1230840"/>
    <lineage>
        <taxon>Eukaryota</taxon>
        <taxon>Metazoa</taxon>
        <taxon>Chordata</taxon>
        <taxon>Craniata</taxon>
        <taxon>Vertebrata</taxon>
        <taxon>Euteleostomi</taxon>
        <taxon>Mammalia</taxon>
        <taxon>Eutheria</taxon>
        <taxon>Afrotheria</taxon>
        <taxon>Tubulidentata</taxon>
        <taxon>Orycteropodidae</taxon>
        <taxon>Orycteropus</taxon>
    </lineage>
</organism>
<dbReference type="GO" id="GO:0000122">
    <property type="term" value="P:negative regulation of transcription by RNA polymerase II"/>
    <property type="evidence" value="ECO:0007669"/>
    <property type="project" value="TreeGrafter"/>
</dbReference>
<feature type="compositionally biased region" description="Polar residues" evidence="1">
    <location>
        <begin position="53"/>
        <end position="71"/>
    </location>
</feature>
<gene>
    <name evidence="4" type="primary">LOC103211137</name>
</gene>
<reference evidence="4" key="1">
    <citation type="submission" date="2025-08" db="UniProtKB">
        <authorList>
            <consortium name="RefSeq"/>
        </authorList>
    </citation>
    <scope>IDENTIFICATION</scope>
</reference>
<sequence length="336" mass="37900">MPRGHKSKLRAHEKRRQARGDTQGLMGAHATAAEGEGSPSSPSAQSSPTAESHSTQQGLHKALFTTTTSAGVSCKKSDEGASKKDEEIPSTSQASSTTERSRRTPLDQKAVLLVQFLLHKYNMKETTTKEDMVKFVIKKHKDYFNEILRRASELMALAFGIDVKEVDTDRHCYALVSKLQRTADGEEMMPKTGLLMTVLCVIFMKGNCATEEDIWEVLNVMGIYAGQKHFIYGEPRKLITKDLVQEKYLEYRQVPNSDPPRYEFLWGPRAYNETSKMEVLEFLAKVHDTVPSAFPSWYEEALRDEEERARARFAALARTNAIASVRPSISNSYFHL</sequence>
<dbReference type="PROSITE" id="PS50838">
    <property type="entry name" value="MAGE"/>
    <property type="match status" value="1"/>
</dbReference>
<dbReference type="PANTHER" id="PTHR11736:SF69">
    <property type="entry name" value="MAGE DOMAIN-CONTAINING PROTEIN"/>
    <property type="match status" value="1"/>
</dbReference>
<dbReference type="Gene3D" id="1.10.10.1200">
    <property type="entry name" value="MAGE homology domain, winged helix WH1 motif"/>
    <property type="match status" value="1"/>
</dbReference>